<dbReference type="EMBL" id="CP050177">
    <property type="protein sequence ID" value="QIQ03508.1"/>
    <property type="molecule type" value="Genomic_DNA"/>
</dbReference>
<proteinExistence type="predicted"/>
<keyword evidence="2" id="KW-1185">Reference proteome</keyword>
<dbReference type="Proteomes" id="UP000501179">
    <property type="component" value="Chromosome"/>
</dbReference>
<dbReference type="AlphaFoldDB" id="A0A6G9GZ07"/>
<reference evidence="1 2" key="1">
    <citation type="submission" date="2020-03" db="EMBL/GenBank/DDBJ databases">
        <title>A novel species.</title>
        <authorList>
            <person name="Gao J."/>
        </authorList>
    </citation>
    <scope>NUCLEOTIDE SEQUENCE [LARGE SCALE GENOMIC DNA]</scope>
    <source>
        <strain evidence="1 2">QMT-12</strain>
    </source>
</reference>
<dbReference type="InterPro" id="IPR010310">
    <property type="entry name" value="T7SS_ESAT-6-like"/>
</dbReference>
<dbReference type="KEGG" id="slia:HA039_15265"/>
<gene>
    <name evidence="1" type="ORF">HA039_15265</name>
</gene>
<dbReference type="InterPro" id="IPR036689">
    <property type="entry name" value="ESAT-6-like_sf"/>
</dbReference>
<dbReference type="NCBIfam" id="TIGR03930">
    <property type="entry name" value="WXG100_ESAT6"/>
    <property type="match status" value="1"/>
</dbReference>
<evidence type="ECO:0000313" key="1">
    <source>
        <dbReference type="EMBL" id="QIQ03508.1"/>
    </source>
</evidence>
<organism evidence="1 2">
    <name type="scientific">Streptomyces liangshanensis</name>
    <dbReference type="NCBI Taxonomy" id="2717324"/>
    <lineage>
        <taxon>Bacteria</taxon>
        <taxon>Bacillati</taxon>
        <taxon>Actinomycetota</taxon>
        <taxon>Actinomycetes</taxon>
        <taxon>Kitasatosporales</taxon>
        <taxon>Streptomycetaceae</taxon>
        <taxon>Streptomyces</taxon>
    </lineage>
</organism>
<sequence length="119" mass="12838">MSTPVEQSTTIGDVEYSVTPGELLAAANSTNTTAQELDAQLSALKTYVIGLEEAWHGMAANEFQDLMVQWDTYARMLNDALTSIAGGLQGNYGNYDVSEQRNLTNLSSVRANIPSANFS</sequence>
<evidence type="ECO:0000313" key="2">
    <source>
        <dbReference type="Proteomes" id="UP000501179"/>
    </source>
</evidence>
<dbReference type="Pfam" id="PF06013">
    <property type="entry name" value="WXG100"/>
    <property type="match status" value="1"/>
</dbReference>
<accession>A0A6G9GZ07</accession>
<name>A0A6G9GZ07_9ACTN</name>
<dbReference type="RefSeq" id="WP_167029497.1">
    <property type="nucleotide sequence ID" value="NZ_CP050177.1"/>
</dbReference>
<dbReference type="SUPFAM" id="SSF140453">
    <property type="entry name" value="EsxAB dimer-like"/>
    <property type="match status" value="1"/>
</dbReference>
<dbReference type="Gene3D" id="1.10.287.1060">
    <property type="entry name" value="ESAT-6-like"/>
    <property type="match status" value="1"/>
</dbReference>
<protein>
    <submittedName>
        <fullName evidence="1">WXG100 family type VII secretion target</fullName>
    </submittedName>
</protein>